<protein>
    <submittedName>
        <fullName evidence="1">Uncharacterized protein</fullName>
    </submittedName>
</protein>
<proteinExistence type="predicted"/>
<evidence type="ECO:0000313" key="2">
    <source>
        <dbReference type="Proteomes" id="UP000828048"/>
    </source>
</evidence>
<comment type="caution">
    <text evidence="1">The sequence shown here is derived from an EMBL/GenBank/DDBJ whole genome shotgun (WGS) entry which is preliminary data.</text>
</comment>
<keyword evidence="2" id="KW-1185">Reference proteome</keyword>
<gene>
    <name evidence="1" type="ORF">Vadar_034470</name>
</gene>
<sequence>MVSHLALVVFVTLLLSATSKMPTAKGAVINVRDTEEEVAKAVAEYVAKLSSKFAKERCKFTVAVAGGTLIHTLRKLVEEEGYRNSVDWAKWEVFWVDERLVPLTDKESNYKLAYDGFLSKVPIPPSNIHPVNVTLPADAAAEDYQTLIKTLVDNKTVDFSNANGSPKFDLMLLGMGPDGHVASLFPGHPLLQEKQRWVAAVKDSPFPPKERVTFTFPVINSAANFAFVITASDLPEWVQDALAEKVAKAVNSSGGGGGGQGQDLLPVEMVKPEGEMYWFLDKSTASRLQG</sequence>
<accession>A0ACB7Z828</accession>
<name>A0ACB7Z828_9ERIC</name>
<evidence type="ECO:0000313" key="1">
    <source>
        <dbReference type="EMBL" id="KAH7862074.1"/>
    </source>
</evidence>
<organism evidence="1 2">
    <name type="scientific">Vaccinium darrowii</name>
    <dbReference type="NCBI Taxonomy" id="229202"/>
    <lineage>
        <taxon>Eukaryota</taxon>
        <taxon>Viridiplantae</taxon>
        <taxon>Streptophyta</taxon>
        <taxon>Embryophyta</taxon>
        <taxon>Tracheophyta</taxon>
        <taxon>Spermatophyta</taxon>
        <taxon>Magnoliopsida</taxon>
        <taxon>eudicotyledons</taxon>
        <taxon>Gunneridae</taxon>
        <taxon>Pentapetalae</taxon>
        <taxon>asterids</taxon>
        <taxon>Ericales</taxon>
        <taxon>Ericaceae</taxon>
        <taxon>Vaccinioideae</taxon>
        <taxon>Vaccinieae</taxon>
        <taxon>Vaccinium</taxon>
    </lineage>
</organism>
<dbReference type="EMBL" id="CM037154">
    <property type="protein sequence ID" value="KAH7862074.1"/>
    <property type="molecule type" value="Genomic_DNA"/>
</dbReference>
<dbReference type="Proteomes" id="UP000828048">
    <property type="component" value="Chromosome 4"/>
</dbReference>
<reference evidence="1 2" key="1">
    <citation type="journal article" date="2021" name="Hortic Res">
        <title>High-quality reference genome and annotation aids understanding of berry development for evergreen blueberry (Vaccinium darrowii).</title>
        <authorList>
            <person name="Yu J."/>
            <person name="Hulse-Kemp A.M."/>
            <person name="Babiker E."/>
            <person name="Staton M."/>
        </authorList>
    </citation>
    <scope>NUCLEOTIDE SEQUENCE [LARGE SCALE GENOMIC DNA]</scope>
    <source>
        <strain evidence="2">cv. NJ 8807/NJ 8810</strain>
        <tissue evidence="1">Young leaf</tissue>
    </source>
</reference>